<gene>
    <name evidence="1" type="ORF">NNC68_12445</name>
</gene>
<accession>A0AAW5ICW9</accession>
<sequence length="98" mass="11266">MEILTNIKNAINNFVASSIKSTEERQKRELAAREARLKKKIATDGDEMIQVKEFDGSLYFAFDGVPLVRTNLLKEDITDAIKHSREDYLAFMLKESKK</sequence>
<evidence type="ECO:0000313" key="2">
    <source>
        <dbReference type="Proteomes" id="UP001205506"/>
    </source>
</evidence>
<proteinExistence type="predicted"/>
<reference evidence="1" key="1">
    <citation type="submission" date="2022-07" db="EMBL/GenBank/DDBJ databases">
        <title>Prevotella copri.</title>
        <authorList>
            <person name="Yang C."/>
        </authorList>
    </citation>
    <scope>NUCLEOTIDE SEQUENCE</scope>
    <source>
        <strain evidence="1">HF1805</strain>
    </source>
</reference>
<dbReference type="EMBL" id="JANDWU010000026">
    <property type="protein sequence ID" value="MCP9550272.1"/>
    <property type="molecule type" value="Genomic_DNA"/>
</dbReference>
<name>A0AAW5ICW9_9BACT</name>
<evidence type="ECO:0000313" key="1">
    <source>
        <dbReference type="EMBL" id="MCP9550272.1"/>
    </source>
</evidence>
<dbReference type="RefSeq" id="WP_254970067.1">
    <property type="nucleotide sequence ID" value="NZ_JANDWU010000026.1"/>
</dbReference>
<protein>
    <submittedName>
        <fullName evidence="1">Uncharacterized protein</fullName>
    </submittedName>
</protein>
<organism evidence="1 2">
    <name type="scientific">Segatella copri</name>
    <dbReference type="NCBI Taxonomy" id="165179"/>
    <lineage>
        <taxon>Bacteria</taxon>
        <taxon>Pseudomonadati</taxon>
        <taxon>Bacteroidota</taxon>
        <taxon>Bacteroidia</taxon>
        <taxon>Bacteroidales</taxon>
        <taxon>Prevotellaceae</taxon>
        <taxon>Segatella</taxon>
    </lineage>
</organism>
<dbReference type="AlphaFoldDB" id="A0AAW5ICW9"/>
<dbReference type="Proteomes" id="UP001205506">
    <property type="component" value="Unassembled WGS sequence"/>
</dbReference>
<comment type="caution">
    <text evidence="1">The sequence shown here is derived from an EMBL/GenBank/DDBJ whole genome shotgun (WGS) entry which is preliminary data.</text>
</comment>